<evidence type="ECO:0000259" key="1">
    <source>
        <dbReference type="Pfam" id="PF13648"/>
    </source>
</evidence>
<feature type="domain" description="Lipocalin-like" evidence="1">
    <location>
        <begin position="34"/>
        <end position="125"/>
    </location>
</feature>
<keyword evidence="3" id="KW-1185">Reference proteome</keyword>
<dbReference type="EMBL" id="QLLO01000009">
    <property type="protein sequence ID" value="RAJ12164.1"/>
    <property type="molecule type" value="Genomic_DNA"/>
</dbReference>
<dbReference type="RefSeq" id="WP_111660685.1">
    <property type="nucleotide sequence ID" value="NZ_QLLO01000009.1"/>
</dbReference>
<comment type="caution">
    <text evidence="2">The sequence shown here is derived from an EMBL/GenBank/DDBJ whole genome shotgun (WGS) entry which is preliminary data.</text>
</comment>
<dbReference type="AlphaFoldDB" id="A0A327R973"/>
<evidence type="ECO:0000313" key="2">
    <source>
        <dbReference type="EMBL" id="RAJ12164.1"/>
    </source>
</evidence>
<name>A0A327R973_9FLAO</name>
<organism evidence="2 3">
    <name type="scientific">Olleya aquimaris</name>
    <dbReference type="NCBI Taxonomy" id="639310"/>
    <lineage>
        <taxon>Bacteria</taxon>
        <taxon>Pseudomonadati</taxon>
        <taxon>Bacteroidota</taxon>
        <taxon>Flavobacteriia</taxon>
        <taxon>Flavobacteriales</taxon>
        <taxon>Flavobacteriaceae</taxon>
    </lineage>
</organism>
<dbReference type="Pfam" id="PF13648">
    <property type="entry name" value="Lipocalin_4"/>
    <property type="match status" value="1"/>
</dbReference>
<proteinExistence type="predicted"/>
<dbReference type="OrthoDB" id="1162590at2"/>
<gene>
    <name evidence="2" type="ORF">LY08_02417</name>
</gene>
<dbReference type="InterPro" id="IPR024311">
    <property type="entry name" value="Lipocalin-like"/>
</dbReference>
<dbReference type="PROSITE" id="PS51257">
    <property type="entry name" value="PROKAR_LIPOPROTEIN"/>
    <property type="match status" value="1"/>
</dbReference>
<protein>
    <submittedName>
        <fullName evidence="2">Lipocalin-like protein</fullName>
    </submittedName>
</protein>
<reference evidence="2 3" key="1">
    <citation type="submission" date="2018-06" db="EMBL/GenBank/DDBJ databases">
        <title>Genomic Encyclopedia of Archaeal and Bacterial Type Strains, Phase II (KMG-II): from individual species to whole genera.</title>
        <authorList>
            <person name="Goeker M."/>
        </authorList>
    </citation>
    <scope>NUCLEOTIDE SEQUENCE [LARGE SCALE GENOMIC DNA]</scope>
    <source>
        <strain evidence="2 3">DSM 24464</strain>
    </source>
</reference>
<accession>A0A327R973</accession>
<sequence length="150" mass="17002">MKKYIQFCLIVITLILSSCDPDDGNQVTPPQASILGEWKLQSITYGTISEPLDDCELMQTFTFTANGNLDVYYDTSGNCDFATRTIFYVLENNILTVTVPEEGGNGSDYIIKNNIETLNQTTLVFIEYWDSIDGEYPQEDRVAYTYTKIN</sequence>
<dbReference type="Proteomes" id="UP000248703">
    <property type="component" value="Unassembled WGS sequence"/>
</dbReference>
<evidence type="ECO:0000313" key="3">
    <source>
        <dbReference type="Proteomes" id="UP000248703"/>
    </source>
</evidence>